<name>A0A1Q5PFC8_9BACT</name>
<dbReference type="InterPro" id="IPR001387">
    <property type="entry name" value="Cro/C1-type_HTH"/>
</dbReference>
<dbReference type="OrthoDB" id="1357763at2"/>
<dbReference type="Pfam" id="PF09685">
    <property type="entry name" value="MamF_MmsF"/>
    <property type="match status" value="1"/>
</dbReference>
<comment type="caution">
    <text evidence="8">The sequence shown here is derived from an EMBL/GenBank/DDBJ whole genome shotgun (WGS) entry which is preliminary data.</text>
</comment>
<gene>
    <name evidence="8" type="ORF">A3841_13900</name>
</gene>
<dbReference type="SMART" id="SM00530">
    <property type="entry name" value="HTH_XRE"/>
    <property type="match status" value="1"/>
</dbReference>
<dbReference type="GO" id="GO:0003700">
    <property type="term" value="F:DNA-binding transcription factor activity"/>
    <property type="evidence" value="ECO:0007669"/>
    <property type="project" value="TreeGrafter"/>
</dbReference>
<comment type="subcellular location">
    <subcellularLocation>
        <location evidence="1">Membrane</location>
        <topology evidence="1">Multi-pass membrane protein</topology>
    </subcellularLocation>
</comment>
<dbReference type="Proteomes" id="UP000186551">
    <property type="component" value="Unassembled WGS sequence"/>
</dbReference>
<evidence type="ECO:0000313" key="8">
    <source>
        <dbReference type="EMBL" id="OKL40927.1"/>
    </source>
</evidence>
<evidence type="ECO:0000256" key="4">
    <source>
        <dbReference type="ARBA" id="ARBA00023125"/>
    </source>
</evidence>
<dbReference type="RefSeq" id="WP_073851545.1">
    <property type="nucleotide sequence ID" value="NZ_LVWA01000004.1"/>
</dbReference>
<dbReference type="Pfam" id="PF01381">
    <property type="entry name" value="HTH_3"/>
    <property type="match status" value="1"/>
</dbReference>
<dbReference type="CDD" id="cd00093">
    <property type="entry name" value="HTH_XRE"/>
    <property type="match status" value="1"/>
</dbReference>
<dbReference type="Gene3D" id="1.10.260.40">
    <property type="entry name" value="lambda repressor-like DNA-binding domains"/>
    <property type="match status" value="1"/>
</dbReference>
<feature type="transmembrane region" description="Helical" evidence="6">
    <location>
        <begin position="163"/>
        <end position="182"/>
    </location>
</feature>
<evidence type="ECO:0000256" key="1">
    <source>
        <dbReference type="ARBA" id="ARBA00004141"/>
    </source>
</evidence>
<dbReference type="PANTHER" id="PTHR46797">
    <property type="entry name" value="HTH-TYPE TRANSCRIPTIONAL REGULATOR"/>
    <property type="match status" value="1"/>
</dbReference>
<dbReference type="GO" id="GO:0003677">
    <property type="term" value="F:DNA binding"/>
    <property type="evidence" value="ECO:0007669"/>
    <property type="project" value="UniProtKB-KW"/>
</dbReference>
<accession>A0A1Q5PFC8</accession>
<evidence type="ECO:0000256" key="6">
    <source>
        <dbReference type="SAM" id="Phobius"/>
    </source>
</evidence>
<keyword evidence="2 6" id="KW-0812">Transmembrane</keyword>
<dbReference type="STRING" id="1797110.A3841_13900"/>
<keyword evidence="4" id="KW-0238">DNA-binding</keyword>
<dbReference type="AlphaFoldDB" id="A0A1Q5PFC8"/>
<keyword evidence="9" id="KW-1185">Reference proteome</keyword>
<evidence type="ECO:0000313" key="9">
    <source>
        <dbReference type="Proteomes" id="UP000186551"/>
    </source>
</evidence>
<evidence type="ECO:0000259" key="7">
    <source>
        <dbReference type="PROSITE" id="PS50943"/>
    </source>
</evidence>
<organism evidence="8 9">
    <name type="scientific">Pontibacter flavimaris</name>
    <dbReference type="NCBI Taxonomy" id="1797110"/>
    <lineage>
        <taxon>Bacteria</taxon>
        <taxon>Pseudomonadati</taxon>
        <taxon>Bacteroidota</taxon>
        <taxon>Cytophagia</taxon>
        <taxon>Cytophagales</taxon>
        <taxon>Hymenobacteraceae</taxon>
        <taxon>Pontibacter</taxon>
    </lineage>
</organism>
<keyword evidence="5 6" id="KW-0472">Membrane</keyword>
<dbReference type="SUPFAM" id="SSF47413">
    <property type="entry name" value="lambda repressor-like DNA-binding domains"/>
    <property type="match status" value="1"/>
</dbReference>
<keyword evidence="3 6" id="KW-1133">Transmembrane helix</keyword>
<dbReference type="InterPro" id="IPR010982">
    <property type="entry name" value="Lambda_DNA-bd_dom_sf"/>
</dbReference>
<feature type="transmembrane region" description="Helical" evidence="6">
    <location>
        <begin position="123"/>
        <end position="143"/>
    </location>
</feature>
<evidence type="ECO:0000256" key="3">
    <source>
        <dbReference type="ARBA" id="ARBA00022989"/>
    </source>
</evidence>
<evidence type="ECO:0000256" key="2">
    <source>
        <dbReference type="ARBA" id="ARBA00022692"/>
    </source>
</evidence>
<protein>
    <recommendedName>
        <fullName evidence="7">HTH cro/C1-type domain-containing protein</fullName>
    </recommendedName>
</protein>
<dbReference type="PROSITE" id="PS50943">
    <property type="entry name" value="HTH_CROC1"/>
    <property type="match status" value="1"/>
</dbReference>
<dbReference type="InterPro" id="IPR050807">
    <property type="entry name" value="TransReg_Diox_bact_type"/>
</dbReference>
<feature type="transmembrane region" description="Helical" evidence="6">
    <location>
        <begin position="83"/>
        <end position="103"/>
    </location>
</feature>
<dbReference type="InterPro" id="IPR019109">
    <property type="entry name" value="MamF_MmsF"/>
</dbReference>
<evidence type="ECO:0000256" key="5">
    <source>
        <dbReference type="ARBA" id="ARBA00023136"/>
    </source>
</evidence>
<proteinExistence type="predicted"/>
<reference evidence="8 9" key="1">
    <citation type="submission" date="2016-03" db="EMBL/GenBank/DDBJ databases">
        <title>Genome sequence of Pontibacter sp. nov., of the family cytophagaceae, isolated from marine sediment of the Yellow Sea, China.</title>
        <authorList>
            <person name="Zhang G."/>
            <person name="Zhang R."/>
        </authorList>
    </citation>
    <scope>NUCLEOTIDE SEQUENCE [LARGE SCALE GENOMIC DNA]</scope>
    <source>
        <strain evidence="8 9">S10-8</strain>
    </source>
</reference>
<sequence>MDKENLASKIKALRKRRGFSQEQLAEESALSLRTVQRIEKGETVPHGDSLRKITQALKVNPDDILEWAPTEDKGYLTVLNLSGLSFIFHPLLGIIIPIVMWILKKDKIKGVDDTGKKLINFEITFTLLIYALLLVWSGGKYWIWDVSALDVAISLLSTFSIEASIVLLLCLYNISLIIMNVIRSKKGLKSSYVPAIPFMR</sequence>
<dbReference type="PANTHER" id="PTHR46797:SF1">
    <property type="entry name" value="METHYLPHOSPHONATE SYNTHASE"/>
    <property type="match status" value="1"/>
</dbReference>
<dbReference type="GO" id="GO:0005829">
    <property type="term" value="C:cytosol"/>
    <property type="evidence" value="ECO:0007669"/>
    <property type="project" value="TreeGrafter"/>
</dbReference>
<dbReference type="EMBL" id="LVWA01000004">
    <property type="protein sequence ID" value="OKL40927.1"/>
    <property type="molecule type" value="Genomic_DNA"/>
</dbReference>
<feature type="domain" description="HTH cro/C1-type" evidence="7">
    <location>
        <begin position="10"/>
        <end position="64"/>
    </location>
</feature>